<comment type="similarity">
    <text evidence="1">Belongs to the VPS13 family.</text>
</comment>
<accession>A0A820GJI4</accession>
<dbReference type="InterPro" id="IPR026847">
    <property type="entry name" value="VPS13"/>
</dbReference>
<dbReference type="Proteomes" id="UP000663881">
    <property type="component" value="Unassembled WGS sequence"/>
</dbReference>
<reference evidence="2" key="1">
    <citation type="submission" date="2021-02" db="EMBL/GenBank/DDBJ databases">
        <authorList>
            <person name="Nowell W R."/>
        </authorList>
    </citation>
    <scope>NUCLEOTIDE SEQUENCE</scope>
</reference>
<evidence type="ECO:0000313" key="3">
    <source>
        <dbReference type="Proteomes" id="UP000663881"/>
    </source>
</evidence>
<name>A0A820GJI4_9BILA</name>
<dbReference type="EMBL" id="CAJOAY010014640">
    <property type="protein sequence ID" value="CAF4280961.1"/>
    <property type="molecule type" value="Genomic_DNA"/>
</dbReference>
<sequence length="191" mass="23447">MNYILQPLNVQTKLKIGKTSEEENFEAKILDGDIQFNNIYLNINKNQYADLLDFLEYEDYLNIKSKHRKYYQMIDDDVQSDKIAVKRWKFAYTSIVHENVRPRLISFKWENMKENLQRYKEYSEIYYNHLNHQNNKQRQQELEKQIDVFNLIYIRRTAQIQYTNKIVDDNSISWWEKFNSWWNSDSDMNDS</sequence>
<dbReference type="GO" id="GO:0006623">
    <property type="term" value="P:protein targeting to vacuole"/>
    <property type="evidence" value="ECO:0007669"/>
    <property type="project" value="TreeGrafter"/>
</dbReference>
<gene>
    <name evidence="2" type="ORF">OKA104_LOCUS45185</name>
</gene>
<dbReference type="AlphaFoldDB" id="A0A820GJI4"/>
<proteinExistence type="inferred from homology"/>
<evidence type="ECO:0000256" key="1">
    <source>
        <dbReference type="ARBA" id="ARBA00006545"/>
    </source>
</evidence>
<comment type="caution">
    <text evidence="2">The sequence shown here is derived from an EMBL/GenBank/DDBJ whole genome shotgun (WGS) entry which is preliminary data.</text>
</comment>
<organism evidence="2 3">
    <name type="scientific">Adineta steineri</name>
    <dbReference type="NCBI Taxonomy" id="433720"/>
    <lineage>
        <taxon>Eukaryota</taxon>
        <taxon>Metazoa</taxon>
        <taxon>Spiralia</taxon>
        <taxon>Gnathifera</taxon>
        <taxon>Rotifera</taxon>
        <taxon>Eurotatoria</taxon>
        <taxon>Bdelloidea</taxon>
        <taxon>Adinetida</taxon>
        <taxon>Adinetidae</taxon>
        <taxon>Adineta</taxon>
    </lineage>
</organism>
<dbReference type="PANTHER" id="PTHR16166">
    <property type="entry name" value="VACUOLAR PROTEIN SORTING-ASSOCIATED PROTEIN VPS13"/>
    <property type="match status" value="1"/>
</dbReference>
<evidence type="ECO:0000313" key="2">
    <source>
        <dbReference type="EMBL" id="CAF4280961.1"/>
    </source>
</evidence>
<protein>
    <submittedName>
        <fullName evidence="2">Uncharacterized protein</fullName>
    </submittedName>
</protein>
<dbReference type="PANTHER" id="PTHR16166:SF93">
    <property type="entry name" value="INTERMEMBRANE LIPID TRANSFER PROTEIN VPS13"/>
    <property type="match status" value="1"/>
</dbReference>
<feature type="non-terminal residue" evidence="2">
    <location>
        <position position="1"/>
    </location>
</feature>
<dbReference type="GO" id="GO:0045053">
    <property type="term" value="P:protein retention in Golgi apparatus"/>
    <property type="evidence" value="ECO:0007669"/>
    <property type="project" value="TreeGrafter"/>
</dbReference>